<accession>A0ABD1JM64</accession>
<feature type="region of interest" description="Disordered" evidence="1">
    <location>
        <begin position="115"/>
        <end position="193"/>
    </location>
</feature>
<feature type="domain" description="SCAN box" evidence="2">
    <location>
        <begin position="290"/>
        <end position="330"/>
    </location>
</feature>
<dbReference type="EMBL" id="JBHFQA010000015">
    <property type="protein sequence ID" value="KAL2087276.1"/>
    <property type="molecule type" value="Genomic_DNA"/>
</dbReference>
<dbReference type="Pfam" id="PF02023">
    <property type="entry name" value="SCAN"/>
    <property type="match status" value="1"/>
</dbReference>
<dbReference type="SMART" id="SM00431">
    <property type="entry name" value="SCAN"/>
    <property type="match status" value="1"/>
</dbReference>
<evidence type="ECO:0000313" key="3">
    <source>
        <dbReference type="EMBL" id="KAL2087276.1"/>
    </source>
</evidence>
<dbReference type="InterPro" id="IPR038269">
    <property type="entry name" value="SCAN_sf"/>
</dbReference>
<dbReference type="AlphaFoldDB" id="A0ABD1JM64"/>
<feature type="compositionally biased region" description="Acidic residues" evidence="1">
    <location>
        <begin position="28"/>
        <end position="38"/>
    </location>
</feature>
<dbReference type="PROSITE" id="PS50804">
    <property type="entry name" value="SCAN_BOX"/>
    <property type="match status" value="1"/>
</dbReference>
<keyword evidence="4" id="KW-1185">Reference proteome</keyword>
<dbReference type="InterPro" id="IPR003309">
    <property type="entry name" value="SCAN_dom"/>
</dbReference>
<dbReference type="PANTHER" id="PTHR46888:SF1">
    <property type="entry name" value="RIBONUCLEASE H"/>
    <property type="match status" value="1"/>
</dbReference>
<dbReference type="SUPFAM" id="SSF47353">
    <property type="entry name" value="Retrovirus capsid dimerization domain-like"/>
    <property type="match status" value="1"/>
</dbReference>
<evidence type="ECO:0000313" key="4">
    <source>
        <dbReference type="Proteomes" id="UP001591681"/>
    </source>
</evidence>
<dbReference type="Proteomes" id="UP001591681">
    <property type="component" value="Unassembled WGS sequence"/>
</dbReference>
<feature type="region of interest" description="Disordered" evidence="1">
    <location>
        <begin position="18"/>
        <end position="56"/>
    </location>
</feature>
<reference evidence="3 4" key="1">
    <citation type="submission" date="2024-09" db="EMBL/GenBank/DDBJ databases">
        <title>A chromosome-level genome assembly of Gray's grenadier anchovy, Coilia grayii.</title>
        <authorList>
            <person name="Fu Z."/>
        </authorList>
    </citation>
    <scope>NUCLEOTIDE SEQUENCE [LARGE SCALE GENOMIC DNA]</scope>
    <source>
        <strain evidence="3">G4</strain>
        <tissue evidence="3">Muscle</tissue>
    </source>
</reference>
<name>A0ABD1JM64_9TELE</name>
<organism evidence="3 4">
    <name type="scientific">Coilia grayii</name>
    <name type="common">Gray's grenadier anchovy</name>
    <dbReference type="NCBI Taxonomy" id="363190"/>
    <lineage>
        <taxon>Eukaryota</taxon>
        <taxon>Metazoa</taxon>
        <taxon>Chordata</taxon>
        <taxon>Craniata</taxon>
        <taxon>Vertebrata</taxon>
        <taxon>Euteleostomi</taxon>
        <taxon>Actinopterygii</taxon>
        <taxon>Neopterygii</taxon>
        <taxon>Teleostei</taxon>
        <taxon>Clupei</taxon>
        <taxon>Clupeiformes</taxon>
        <taxon>Clupeoidei</taxon>
        <taxon>Engraulidae</taxon>
        <taxon>Coilinae</taxon>
        <taxon>Coilia</taxon>
    </lineage>
</organism>
<comment type="caution">
    <text evidence="3">The sequence shown here is derived from an EMBL/GenBank/DDBJ whole genome shotgun (WGS) entry which is preliminary data.</text>
</comment>
<evidence type="ECO:0000259" key="2">
    <source>
        <dbReference type="PROSITE" id="PS50804"/>
    </source>
</evidence>
<sequence>MMSEVGLASHRKCITETANVKGGKHEEEWEEASEEQLEESGPVIRPKMTSSTPAECQPRTRFQRIPEVTAPASEEVADQAMGDVAGLLREFLTMQQRREETILAEIRGLATCLGQGQAGEQPPPHTAPRSATTLEGIGHSGSPRMGLPTPTPHRRPGAREEPADSFDEPWRVPAPVPGQSAQSERIEPKMPSYQQGKDIEDHLLRFKRMARTWAWPERDWACHLVPLLTGKALAAYTSMDEERSNTYQYLREAILEKFDVTPETYRQSFRTTTTPPGETPTETDNHLYWRWIRPEQHTKEDIAEMIIMEQLINVLPYDVRTWVKEHEPKDVSDPKHHCTFKAISDPKQLSDLKRHYTLKAISNLKQPKMLKTDRIVEVPWVGL</sequence>
<protein>
    <recommendedName>
        <fullName evidence="2">SCAN box domain-containing protein</fullName>
    </recommendedName>
</protein>
<proteinExistence type="predicted"/>
<dbReference type="Gene3D" id="1.10.4020.10">
    <property type="entry name" value="DNA breaking-rejoining enzymes"/>
    <property type="match status" value="1"/>
</dbReference>
<evidence type="ECO:0000256" key="1">
    <source>
        <dbReference type="SAM" id="MobiDB-lite"/>
    </source>
</evidence>
<dbReference type="PANTHER" id="PTHR46888">
    <property type="entry name" value="ZINC KNUCKLE DOMAINCONTAINING PROTEIN-RELATED"/>
    <property type="match status" value="1"/>
</dbReference>
<gene>
    <name evidence="3" type="ORF">ACEWY4_018335</name>
</gene>